<feature type="region of interest" description="Disordered" evidence="1">
    <location>
        <begin position="66"/>
        <end position="105"/>
    </location>
</feature>
<dbReference type="EMBL" id="PGCJ01000001">
    <property type="protein sequence ID" value="PLW58902.1"/>
    <property type="molecule type" value="Genomic_DNA"/>
</dbReference>
<evidence type="ECO:0000256" key="1">
    <source>
        <dbReference type="SAM" id="MobiDB-lite"/>
    </source>
</evidence>
<evidence type="ECO:0000313" key="3">
    <source>
        <dbReference type="Proteomes" id="UP000235388"/>
    </source>
</evidence>
<proteinExistence type="predicted"/>
<keyword evidence="3" id="KW-1185">Reference proteome</keyword>
<organism evidence="2 3">
    <name type="scientific">Puccinia coronata f. sp. avenae</name>
    <dbReference type="NCBI Taxonomy" id="200324"/>
    <lineage>
        <taxon>Eukaryota</taxon>
        <taxon>Fungi</taxon>
        <taxon>Dikarya</taxon>
        <taxon>Basidiomycota</taxon>
        <taxon>Pucciniomycotina</taxon>
        <taxon>Pucciniomycetes</taxon>
        <taxon>Pucciniales</taxon>
        <taxon>Pucciniaceae</taxon>
        <taxon>Puccinia</taxon>
    </lineage>
</organism>
<dbReference type="Proteomes" id="UP000235388">
    <property type="component" value="Unassembled WGS sequence"/>
</dbReference>
<comment type="caution">
    <text evidence="2">The sequence shown here is derived from an EMBL/GenBank/DDBJ whole genome shotgun (WGS) entry which is preliminary data.</text>
</comment>
<reference evidence="2 3" key="1">
    <citation type="submission" date="2017-11" db="EMBL/GenBank/DDBJ databases">
        <title>De novo assembly and phasing of dikaryotic genomes from two isolates of Puccinia coronata f. sp. avenae, the causal agent of oat crown rust.</title>
        <authorList>
            <person name="Miller M.E."/>
            <person name="Zhang Y."/>
            <person name="Omidvar V."/>
            <person name="Sperschneider J."/>
            <person name="Schwessinger B."/>
            <person name="Raley C."/>
            <person name="Palmer J.M."/>
            <person name="Garnica D."/>
            <person name="Upadhyaya N."/>
            <person name="Rathjen J."/>
            <person name="Taylor J.M."/>
            <person name="Park R.F."/>
            <person name="Dodds P.N."/>
            <person name="Hirsch C.D."/>
            <person name="Kianian S.F."/>
            <person name="Figueroa M."/>
        </authorList>
    </citation>
    <scope>NUCLEOTIDE SEQUENCE [LARGE SCALE GENOMIC DNA]</scope>
    <source>
        <strain evidence="2">12NC29</strain>
    </source>
</reference>
<accession>A0A2N5W9I7</accession>
<evidence type="ECO:0000313" key="2">
    <source>
        <dbReference type="EMBL" id="PLW58902.1"/>
    </source>
</evidence>
<name>A0A2N5W9I7_9BASI</name>
<dbReference type="AlphaFoldDB" id="A0A2N5W9I7"/>
<sequence>MNNIASACEGRGTLWRGGGSRGVSPAAKLWSLETLFDPAENDDDFSGRTFTVIQLANTPNSCPPAWGQEYGIPTAPPTLIDIPTAAPKNSGELPHKIRRPLPDGT</sequence>
<gene>
    <name evidence="2" type="ORF">PCANC_00223</name>
</gene>
<protein>
    <submittedName>
        <fullName evidence="2">Uncharacterized protein</fullName>
    </submittedName>
</protein>